<keyword evidence="1" id="KW-0808">Transferase</keyword>
<dbReference type="InterPro" id="IPR000182">
    <property type="entry name" value="GNAT_dom"/>
</dbReference>
<dbReference type="EMBL" id="JBBPCC010000015">
    <property type="protein sequence ID" value="MEK8130510.1"/>
    <property type="molecule type" value="Genomic_DNA"/>
</dbReference>
<keyword evidence="5" id="KW-1185">Reference proteome</keyword>
<reference evidence="4 5" key="1">
    <citation type="submission" date="2024-04" db="EMBL/GenBank/DDBJ databases">
        <title>draft genome sequnece of Paenibacillus filicis.</title>
        <authorList>
            <person name="Kim D.-U."/>
        </authorList>
    </citation>
    <scope>NUCLEOTIDE SEQUENCE [LARGE SCALE GENOMIC DNA]</scope>
    <source>
        <strain evidence="4 5">KACC14197</strain>
    </source>
</reference>
<evidence type="ECO:0000256" key="2">
    <source>
        <dbReference type="ARBA" id="ARBA00023315"/>
    </source>
</evidence>
<dbReference type="InterPro" id="IPR016181">
    <property type="entry name" value="Acyl_CoA_acyltransferase"/>
</dbReference>
<sequence>MKIRLAVIEDIPSILVIYNEAVANTVATFDTVPRTLEQQEEWFAQHGDAYPVMVAEYNGIIAGWSSLNRYSDRQAYARTSELSLYIHPDYRGQGIGRQLLEVMLREGKEAGLHTVLSRIEESNEASLHLHRAYGFETVGTMREVGVKFGRLLNVVLMQKML</sequence>
<evidence type="ECO:0000313" key="4">
    <source>
        <dbReference type="EMBL" id="MEK8130510.1"/>
    </source>
</evidence>
<protein>
    <submittedName>
        <fullName evidence="4">N-acetyltransferase family protein</fullName>
    </submittedName>
</protein>
<feature type="domain" description="N-acetyltransferase" evidence="3">
    <location>
        <begin position="1"/>
        <end position="161"/>
    </location>
</feature>
<dbReference type="CDD" id="cd04301">
    <property type="entry name" value="NAT_SF"/>
    <property type="match status" value="1"/>
</dbReference>
<proteinExistence type="predicted"/>
<evidence type="ECO:0000313" key="5">
    <source>
        <dbReference type="Proteomes" id="UP001469365"/>
    </source>
</evidence>
<gene>
    <name evidence="4" type="ORF">WMW72_21630</name>
</gene>
<evidence type="ECO:0000259" key="3">
    <source>
        <dbReference type="PROSITE" id="PS51186"/>
    </source>
</evidence>
<dbReference type="PANTHER" id="PTHR43072:SF23">
    <property type="entry name" value="UPF0039 PROTEIN C11D3.02C"/>
    <property type="match status" value="1"/>
</dbReference>
<organism evidence="4 5">
    <name type="scientific">Paenibacillus filicis</name>
    <dbReference type="NCBI Taxonomy" id="669464"/>
    <lineage>
        <taxon>Bacteria</taxon>
        <taxon>Bacillati</taxon>
        <taxon>Bacillota</taxon>
        <taxon>Bacilli</taxon>
        <taxon>Bacillales</taxon>
        <taxon>Paenibacillaceae</taxon>
        <taxon>Paenibacillus</taxon>
    </lineage>
</organism>
<dbReference type="PANTHER" id="PTHR43072">
    <property type="entry name" value="N-ACETYLTRANSFERASE"/>
    <property type="match status" value="1"/>
</dbReference>
<evidence type="ECO:0000256" key="1">
    <source>
        <dbReference type="ARBA" id="ARBA00022679"/>
    </source>
</evidence>
<keyword evidence="2" id="KW-0012">Acyltransferase</keyword>
<comment type="caution">
    <text evidence="4">The sequence shown here is derived from an EMBL/GenBank/DDBJ whole genome shotgun (WGS) entry which is preliminary data.</text>
</comment>
<dbReference type="Proteomes" id="UP001469365">
    <property type="component" value="Unassembled WGS sequence"/>
</dbReference>
<dbReference type="Gene3D" id="3.40.630.30">
    <property type="match status" value="1"/>
</dbReference>
<name>A0ABU9DNR5_9BACL</name>
<dbReference type="RefSeq" id="WP_341417647.1">
    <property type="nucleotide sequence ID" value="NZ_JBBPCC010000015.1"/>
</dbReference>
<dbReference type="SUPFAM" id="SSF55729">
    <property type="entry name" value="Acyl-CoA N-acyltransferases (Nat)"/>
    <property type="match status" value="1"/>
</dbReference>
<accession>A0ABU9DNR5</accession>
<dbReference type="Pfam" id="PF00583">
    <property type="entry name" value="Acetyltransf_1"/>
    <property type="match status" value="1"/>
</dbReference>
<dbReference type="PROSITE" id="PS51186">
    <property type="entry name" value="GNAT"/>
    <property type="match status" value="1"/>
</dbReference>